<dbReference type="SMART" id="SM00146">
    <property type="entry name" value="PI3Kc"/>
    <property type="match status" value="1"/>
</dbReference>
<name>A0A7E4VT79_PANRE</name>
<reference evidence="14" key="1">
    <citation type="journal article" date="2013" name="Genetics">
        <title>The draft genome and transcriptome of Panagrellus redivivus are shaped by the harsh demands of a free-living lifestyle.</title>
        <authorList>
            <person name="Srinivasan J."/>
            <person name="Dillman A.R."/>
            <person name="Macchietto M.G."/>
            <person name="Heikkinen L."/>
            <person name="Lakso M."/>
            <person name="Fracchia K.M."/>
            <person name="Antoshechkin I."/>
            <person name="Mortazavi A."/>
            <person name="Wong G."/>
            <person name="Sternberg P.W."/>
        </authorList>
    </citation>
    <scope>NUCLEOTIDE SEQUENCE [LARGE SCALE GENOMIC DNA]</scope>
    <source>
        <strain evidence="14">MT8872</strain>
    </source>
</reference>
<evidence type="ECO:0000256" key="3">
    <source>
        <dbReference type="ARBA" id="ARBA00022527"/>
    </source>
</evidence>
<keyword evidence="14" id="KW-1185">Reference proteome</keyword>
<organism evidence="14 15">
    <name type="scientific">Panagrellus redivivus</name>
    <name type="common">Microworm</name>
    <dbReference type="NCBI Taxonomy" id="6233"/>
    <lineage>
        <taxon>Eukaryota</taxon>
        <taxon>Metazoa</taxon>
        <taxon>Ecdysozoa</taxon>
        <taxon>Nematoda</taxon>
        <taxon>Chromadorea</taxon>
        <taxon>Rhabditida</taxon>
        <taxon>Tylenchina</taxon>
        <taxon>Panagrolaimomorpha</taxon>
        <taxon>Panagrolaimoidea</taxon>
        <taxon>Panagrolaimidae</taxon>
        <taxon>Panagrellus</taxon>
    </lineage>
</organism>
<dbReference type="SMART" id="SM01343">
    <property type="entry name" value="FATC"/>
    <property type="match status" value="1"/>
</dbReference>
<dbReference type="GO" id="GO:0031931">
    <property type="term" value="C:TORC1 complex"/>
    <property type="evidence" value="ECO:0007669"/>
    <property type="project" value="TreeGrafter"/>
</dbReference>
<dbReference type="CDD" id="cd05170">
    <property type="entry name" value="PIKKc_SMG1"/>
    <property type="match status" value="1"/>
</dbReference>
<evidence type="ECO:0000256" key="2">
    <source>
        <dbReference type="ARBA" id="ARBA00012513"/>
    </source>
</evidence>
<dbReference type="InterPro" id="IPR036940">
    <property type="entry name" value="PI3/4_kinase_cat_sf"/>
</dbReference>
<dbReference type="EC" id="2.7.11.1" evidence="2"/>
<evidence type="ECO:0000256" key="1">
    <source>
        <dbReference type="ARBA" id="ARBA00011031"/>
    </source>
</evidence>
<dbReference type="GO" id="GO:0031932">
    <property type="term" value="C:TORC2 complex"/>
    <property type="evidence" value="ECO:0007669"/>
    <property type="project" value="TreeGrafter"/>
</dbReference>
<evidence type="ECO:0000259" key="12">
    <source>
        <dbReference type="PROSITE" id="PS50290"/>
    </source>
</evidence>
<keyword evidence="4" id="KW-0808">Transferase</keyword>
<dbReference type="GO" id="GO:0004674">
    <property type="term" value="F:protein serine/threonine kinase activity"/>
    <property type="evidence" value="ECO:0007669"/>
    <property type="project" value="UniProtKB-KW"/>
</dbReference>
<evidence type="ECO:0000256" key="9">
    <source>
        <dbReference type="ARBA" id="ARBA00047899"/>
    </source>
</evidence>
<keyword evidence="3" id="KW-0723">Serine/threonine-protein kinase</keyword>
<proteinExistence type="inferred from homology"/>
<accession>A0A7E4VT79</accession>
<dbReference type="Gene3D" id="1.10.1070.11">
    <property type="entry name" value="Phosphatidylinositol 3-/4-kinase, catalytic domain"/>
    <property type="match status" value="1"/>
</dbReference>
<evidence type="ECO:0000256" key="4">
    <source>
        <dbReference type="ARBA" id="ARBA00022679"/>
    </source>
</evidence>
<evidence type="ECO:0000256" key="10">
    <source>
        <dbReference type="ARBA" id="ARBA00048679"/>
    </source>
</evidence>
<evidence type="ECO:0000256" key="8">
    <source>
        <dbReference type="ARBA" id="ARBA00023161"/>
    </source>
</evidence>
<keyword evidence="8" id="KW-0866">Nonsense-mediated mRNA decay</keyword>
<dbReference type="InterPro" id="IPR039414">
    <property type="entry name" value="SMG1_PIKKc"/>
</dbReference>
<dbReference type="WBParaSite" id="Pan_g3025.t1">
    <property type="protein sequence ID" value="Pan_g3025.t1"/>
    <property type="gene ID" value="Pan_g3025"/>
</dbReference>
<dbReference type="SUPFAM" id="SSF56112">
    <property type="entry name" value="Protein kinase-like (PK-like)"/>
    <property type="match status" value="1"/>
</dbReference>
<dbReference type="Proteomes" id="UP000492821">
    <property type="component" value="Unassembled WGS sequence"/>
</dbReference>
<feature type="domain" description="FATC" evidence="13">
    <location>
        <begin position="2462"/>
        <end position="2494"/>
    </location>
</feature>
<reference evidence="15" key="2">
    <citation type="submission" date="2020-10" db="UniProtKB">
        <authorList>
            <consortium name="WormBaseParasite"/>
        </authorList>
    </citation>
    <scope>IDENTIFICATION</scope>
</reference>
<feature type="region of interest" description="Disordered" evidence="11">
    <location>
        <begin position="1"/>
        <end position="40"/>
    </location>
</feature>
<dbReference type="GO" id="GO:0000184">
    <property type="term" value="P:nuclear-transcribed mRNA catabolic process, nonsense-mediated decay"/>
    <property type="evidence" value="ECO:0007669"/>
    <property type="project" value="UniProtKB-KW"/>
</dbReference>
<comment type="catalytic activity">
    <reaction evidence="10">
        <text>L-seryl-[protein] + ATP = O-phospho-L-seryl-[protein] + ADP + H(+)</text>
        <dbReference type="Rhea" id="RHEA:17989"/>
        <dbReference type="Rhea" id="RHEA-COMP:9863"/>
        <dbReference type="Rhea" id="RHEA-COMP:11604"/>
        <dbReference type="ChEBI" id="CHEBI:15378"/>
        <dbReference type="ChEBI" id="CHEBI:29999"/>
        <dbReference type="ChEBI" id="CHEBI:30616"/>
        <dbReference type="ChEBI" id="CHEBI:83421"/>
        <dbReference type="ChEBI" id="CHEBI:456216"/>
        <dbReference type="EC" id="2.7.11.1"/>
    </reaction>
</comment>
<sequence length="2494" mass="277918">MASSNSENSLPASGDAGNGPLKVAIKKAQAQKGPRFNKSANRSKGIEDLISMIASDEHIEELRNDYSNIFGELCNLYKLSKEHTEAVIVQLSLNRKLEFSLFVNAVSERLAVRRNPQERTFILRCLEAALASNLKHMRVLMNDATSLMTLTTNTLSVSEEPGEVVHLFSLVITIAGTFPQIFPTFLTEVVDYALGWLLDPSDLRGKSTIIKKCFETITAISPFLSVDVEKAGFYLKNLANDASDALKPHFDRLNDTSTPWADASSKTEPEPTLMDDIYRFNSIVKAFVAFLEASVNDRNRHKYSELIKDPQNTFNGIVGNLLKLRSTRMYNTLKPVSKALVFMVQINGDEVSIGKVLEVALAAITHSQSMPNNAVEQFGRIKSFISNNFTAKEILTTAVFDTDFLTQVDVENKEVAAALADVISMILNPTDFTRLPKAYSAFVGVLKALRSNFSPPRSTALFATLLAALQTLLRAKNSLIVMNGISPPLHTLIFEELAPVDPTFITSYPLAHMALLYATKYFADGHDLFVAEGIRLAANQIKQEPGFYSMTTDLRNGKCFWTMIDLLTTLMAQAQRLTNDTLRLVLLWMNDVLTKIVNPADLQIFLMADATLILRQHVAILGFNVVERCLQSQRQYQRINRILDVTNALPLPGTISATVFWKRFANGFNGLSEAKHKKFMSFFRGGGLITPILNNALGNALEERQGSIHLGPLSVRDFVFLTSFLMQQEPPIMGKASDSAFIAAGILLRSLSGTAKGRLPVPVLASQWRTAVDNLALFCVENRMKTPFGKTNETFTSINAAVSALIIRHNDVSSSAAPVSERLQYSLVPADSRHANLPKPQAPSPTEGVSSIEWTRNRLRPVEELLRVHSLLSFVSALDKLMAFAERGSIRPFVDISPGARQFFVNNVEPCQAWVTTRVTMAMLQACQHAGRHAEVVRFAMNVLITTKLKAVAAQTTLKYDDFSRLILLSLVRALVELSAPQAIHGVYKYAMTIFDTDLEYVWPAMDAAASRYEAALSQIELILSVEGSVHDAVRAFLHDLRFSVLKKLRNPVLWRNSIATVPLPPGEAVEVDRRRHEALILAEAIEEPTGGSSRLSAGVSVPWELERRLDDFELRLMAIHARMGAVYGNKNTRFNRPDDQLNEYRSAVDEQMKQISSEIQDYAAAVSSLGVSDVFHAKFAALDAIRRNVSRCAAEPSAKADSDGFIDGSFLNDWRLHTTDRIAIGEQLCSWTTKLGSPTNYWNAHVAMARLSLKTGNIDTARGHLARLQNAVPPGPSPTPGYAPNGLRIQPVNLEFAVQTAKLSRIAPTVINEPNEAFFRLSQVLCAQDVILCSPSVSPAPGMMRSDPEFVDKVQAIRRGLLKLGKWVRGDTFGKMAQIDATNRVMPNRLWDSVIKRYNFLLGISVVTEREEPLEGALYWTASELATNLTPVPLPFPKAQLHLAEWTHSQLYEEDGSFALTAIETETLRQFGFESSHPKFAVLRRLLGEIHDYKLFQIELGQALEDPTKIAIVESLEFFTAWHAIKNRQKSLFDICLRSHLSFLAQFELGSTAHPNPGSIDTVTATLRILHALVTHPELFHGAIGGDTWLSLTNVRLWTAVIPQLFARLNHPNNVVRKVICDLLSRIGSLAPHAICFPAIVGAYFSKSISLSTSTEAPGIAVGQLESPYELEEDVPEAVDPKQDSSRMSAACLTLVEHLSANYPKLVADVTLFIKELTRINMLHEEKWCFVLNNLDIEMKRRINQLEAEATQTLNSKYLDEGTAHVILEDRADIFTAGIAEILADLFKSTCGGAYDEAEPETDAALLSPNERRFRDEFAGELADALDHFVRNRIDDPREAWIPFKKLVTLLNQRSSKKASLSLATSDMSPWLAAMNGTAVPLPGQELCPADEVVTIRSMKEHVSVLLTKTRPKKITFVGSDGKEYVFLFKGQEDLHLDERAMQLLQICNLMLSEKRTVNAGDAWPAYACRHYSVTPLGIRSGLIRWVEGATPMFQIYRKWRQRMVTREAAKNAIASGIDVTALPKPPNERPMDLFFQQLKTVFGALNLPPEVIQDRKRWPLDALRQVHDSLVKITPRDILSRELWFAAGTADTWWRVTQRFARSTAAASMIGAVIGLGDRHMENLLIDLASGEVVHIDYNVCFDKGRQLRVPETVPFRLTGNINCALGPTQTEGTFRQSCEHILSVLRAGRHTLLSMLDAFVYDPLVDWAMADHHAAGGSTTVNTNTILAVYGGSDRTTKLSAKEVTLELFQLRMREFRQPWKEASEGLQKVLQRTLVFLPQLARIPTATRIRYAENIAEMTKDMHSIIREYSNLAGIFRPLVKALGHTDERFRDYLKSCYAQLSDRLARGFKLMSESPTFDVDQCTQLFGSVVDHVMEVHDALVKLSEIKELRSGPSEQEKQSNEPKRLKESENAHAKLISKRIRRRLEGREVLMTVKDAEAGRTSKRLAIDAPLCAEGPEMNPEEQVAMLISSATNPDNLAFMYEGWTAWV</sequence>
<dbReference type="InterPro" id="IPR031559">
    <property type="entry name" value="SMG1"/>
</dbReference>
<dbReference type="InterPro" id="IPR003152">
    <property type="entry name" value="FATC_dom"/>
</dbReference>
<dbReference type="GO" id="GO:0016242">
    <property type="term" value="P:negative regulation of macroautophagy"/>
    <property type="evidence" value="ECO:0007669"/>
    <property type="project" value="TreeGrafter"/>
</dbReference>
<feature type="region of interest" description="Disordered" evidence="11">
    <location>
        <begin position="2395"/>
        <end position="2416"/>
    </location>
</feature>
<dbReference type="InterPro" id="IPR000403">
    <property type="entry name" value="PI3/4_kinase_cat_dom"/>
</dbReference>
<keyword evidence="7" id="KW-0067">ATP-binding</keyword>
<dbReference type="InterPro" id="IPR050517">
    <property type="entry name" value="DDR_Repair_Kinase"/>
</dbReference>
<dbReference type="InterPro" id="IPR016024">
    <property type="entry name" value="ARM-type_fold"/>
</dbReference>
<dbReference type="Gene3D" id="3.30.1010.10">
    <property type="entry name" value="Phosphatidylinositol 3-kinase Catalytic Subunit, Chain A, domain 4"/>
    <property type="match status" value="1"/>
</dbReference>
<dbReference type="GO" id="GO:0005737">
    <property type="term" value="C:cytoplasm"/>
    <property type="evidence" value="ECO:0007669"/>
    <property type="project" value="TreeGrafter"/>
</dbReference>
<dbReference type="PROSITE" id="PS50290">
    <property type="entry name" value="PI3_4_KINASE_3"/>
    <property type="match status" value="1"/>
</dbReference>
<evidence type="ECO:0000313" key="14">
    <source>
        <dbReference type="Proteomes" id="UP000492821"/>
    </source>
</evidence>
<dbReference type="GO" id="GO:0005634">
    <property type="term" value="C:nucleus"/>
    <property type="evidence" value="ECO:0007669"/>
    <property type="project" value="TreeGrafter"/>
</dbReference>
<dbReference type="Pfam" id="PF00454">
    <property type="entry name" value="PI3_PI4_kinase"/>
    <property type="match status" value="1"/>
</dbReference>
<comment type="similarity">
    <text evidence="1">Belongs to the PI3/PI4-kinase family.</text>
</comment>
<dbReference type="GO" id="GO:0031929">
    <property type="term" value="P:TOR signaling"/>
    <property type="evidence" value="ECO:0007669"/>
    <property type="project" value="TreeGrafter"/>
</dbReference>
<evidence type="ECO:0000256" key="11">
    <source>
        <dbReference type="SAM" id="MobiDB-lite"/>
    </source>
</evidence>
<evidence type="ECO:0000256" key="7">
    <source>
        <dbReference type="ARBA" id="ARBA00022840"/>
    </source>
</evidence>
<evidence type="ECO:0000256" key="6">
    <source>
        <dbReference type="ARBA" id="ARBA00022777"/>
    </source>
</evidence>
<evidence type="ECO:0000259" key="13">
    <source>
        <dbReference type="PROSITE" id="PS51190"/>
    </source>
</evidence>
<feature type="compositionally biased region" description="Polar residues" evidence="11">
    <location>
        <begin position="1"/>
        <end position="11"/>
    </location>
</feature>
<dbReference type="Pfam" id="PF15785">
    <property type="entry name" value="SMG1"/>
    <property type="match status" value="1"/>
</dbReference>
<feature type="domain" description="PI3K/PI4K catalytic" evidence="12">
    <location>
        <begin position="1900"/>
        <end position="2263"/>
    </location>
</feature>
<comment type="catalytic activity">
    <reaction evidence="9">
        <text>L-threonyl-[protein] + ATP = O-phospho-L-threonyl-[protein] + ADP + H(+)</text>
        <dbReference type="Rhea" id="RHEA:46608"/>
        <dbReference type="Rhea" id="RHEA-COMP:11060"/>
        <dbReference type="Rhea" id="RHEA-COMP:11605"/>
        <dbReference type="ChEBI" id="CHEBI:15378"/>
        <dbReference type="ChEBI" id="CHEBI:30013"/>
        <dbReference type="ChEBI" id="CHEBI:30616"/>
        <dbReference type="ChEBI" id="CHEBI:61977"/>
        <dbReference type="ChEBI" id="CHEBI:456216"/>
        <dbReference type="EC" id="2.7.11.1"/>
    </reaction>
</comment>
<keyword evidence="5" id="KW-0547">Nucleotide-binding</keyword>
<dbReference type="InterPro" id="IPR011009">
    <property type="entry name" value="Kinase-like_dom_sf"/>
</dbReference>
<protein>
    <recommendedName>
        <fullName evidence="2">non-specific serine/threonine protein kinase</fullName>
        <ecNumber evidence="2">2.7.11.1</ecNumber>
    </recommendedName>
</protein>
<dbReference type="GO" id="GO:0005524">
    <property type="term" value="F:ATP binding"/>
    <property type="evidence" value="ECO:0007669"/>
    <property type="project" value="UniProtKB-KW"/>
</dbReference>
<dbReference type="PROSITE" id="PS51190">
    <property type="entry name" value="FATC"/>
    <property type="match status" value="1"/>
</dbReference>
<dbReference type="Pfam" id="PF02260">
    <property type="entry name" value="FATC"/>
    <property type="match status" value="1"/>
</dbReference>
<dbReference type="PANTHER" id="PTHR11139">
    <property type="entry name" value="ATAXIA TELANGIECTASIA MUTATED ATM -RELATED"/>
    <property type="match status" value="1"/>
</dbReference>
<keyword evidence="6" id="KW-0418">Kinase</keyword>
<dbReference type="PANTHER" id="PTHR11139:SF119">
    <property type="entry name" value="SERINE_THREONINE-PROTEIN KINASE SMG1"/>
    <property type="match status" value="1"/>
</dbReference>
<dbReference type="SUPFAM" id="SSF48371">
    <property type="entry name" value="ARM repeat"/>
    <property type="match status" value="1"/>
</dbReference>
<evidence type="ECO:0000313" key="15">
    <source>
        <dbReference type="WBParaSite" id="Pan_g3025.t1"/>
    </source>
</evidence>
<evidence type="ECO:0000256" key="5">
    <source>
        <dbReference type="ARBA" id="ARBA00022741"/>
    </source>
</evidence>